<dbReference type="InterPro" id="IPR016024">
    <property type="entry name" value="ARM-type_fold"/>
</dbReference>
<dbReference type="STRING" id="37360.A0A0G4J1F4"/>
<dbReference type="InterPro" id="IPR002553">
    <property type="entry name" value="Clathrin/coatomer_adapt-like_N"/>
</dbReference>
<keyword evidence="12" id="KW-1185">Reference proteome</keyword>
<comment type="function">
    <text evidence="5">Adaptins are components of the adaptor complexes which link clathrin to receptors in coated vesicles. Clathrin-associated protein complexes are believed to interact with the cytoplasmic tails of membrane proteins, leading to their selection and concentration.</text>
</comment>
<dbReference type="GO" id="GO:0030122">
    <property type="term" value="C:AP-2 adaptor complex"/>
    <property type="evidence" value="ECO:0007669"/>
    <property type="project" value="InterPro"/>
</dbReference>
<evidence type="ECO:0000256" key="1">
    <source>
        <dbReference type="ARBA" id="ARBA00004184"/>
    </source>
</evidence>
<evidence type="ECO:0000256" key="2">
    <source>
        <dbReference type="ARBA" id="ARBA00022448"/>
    </source>
</evidence>
<keyword evidence="4 5" id="KW-0472">Membrane</keyword>
<keyword evidence="3 5" id="KW-0653">Protein transport</keyword>
<dbReference type="SUPFAM" id="SSF55711">
    <property type="entry name" value="Subdomain of clathrin and coatomer appendage domain"/>
    <property type="match status" value="1"/>
</dbReference>
<geneLocation type="mitochondrion" evidence="11"/>
<dbReference type="InterPro" id="IPR009028">
    <property type="entry name" value="Coatomer/calthrin_app_sub_C"/>
</dbReference>
<dbReference type="OMA" id="ILYEDQY"/>
<dbReference type="InterPro" id="IPR003164">
    <property type="entry name" value="Clathrin_a-adaptin_app_sub_C"/>
</dbReference>
<dbReference type="Proteomes" id="UP000290189">
    <property type="component" value="Unassembled WGS sequence"/>
</dbReference>
<evidence type="ECO:0000259" key="8">
    <source>
        <dbReference type="Pfam" id="PF01602"/>
    </source>
</evidence>
<feature type="domain" description="Clathrin adaptor alpha-adaptin appendage C-terminal subdomain" evidence="9">
    <location>
        <begin position="853"/>
        <end position="963"/>
    </location>
</feature>
<evidence type="ECO:0000256" key="3">
    <source>
        <dbReference type="ARBA" id="ARBA00022927"/>
    </source>
</evidence>
<dbReference type="InterPro" id="IPR012295">
    <property type="entry name" value="TBP_dom_sf"/>
</dbReference>
<name>A0A0G4J1F4_PLABS</name>
<keyword evidence="5" id="KW-0168">Coated pit</keyword>
<dbReference type="InterPro" id="IPR011989">
    <property type="entry name" value="ARM-like"/>
</dbReference>
<keyword evidence="11" id="KW-0496">Mitochondrion</keyword>
<dbReference type="SUPFAM" id="SSF49348">
    <property type="entry name" value="Clathrin adaptor appendage domain"/>
    <property type="match status" value="1"/>
</dbReference>
<dbReference type="EMBL" id="OVEO01000007">
    <property type="protein sequence ID" value="SPQ97025.1"/>
    <property type="molecule type" value="Genomic_DNA"/>
</dbReference>
<feature type="compositionally biased region" description="Basic and acidic residues" evidence="7">
    <location>
        <begin position="613"/>
        <end position="627"/>
    </location>
</feature>
<dbReference type="Gene3D" id="3.30.310.10">
    <property type="entry name" value="TATA-Binding Protein"/>
    <property type="match status" value="1"/>
</dbReference>
<gene>
    <name evidence="10" type="ORF">PBRA_008409</name>
    <name evidence="11" type="ORF">PLBR_LOCUS4240</name>
</gene>
<evidence type="ECO:0000256" key="6">
    <source>
        <dbReference type="PIRSR" id="PIRSR037091-1"/>
    </source>
</evidence>
<dbReference type="PIRSF" id="PIRSF037091">
    <property type="entry name" value="AP2_complex_alpha"/>
    <property type="match status" value="1"/>
</dbReference>
<dbReference type="SUPFAM" id="SSF48371">
    <property type="entry name" value="ARM repeat"/>
    <property type="match status" value="1"/>
</dbReference>
<evidence type="ECO:0000313" key="11">
    <source>
        <dbReference type="EMBL" id="SPQ97025.1"/>
    </source>
</evidence>
<evidence type="ECO:0000256" key="5">
    <source>
        <dbReference type="PIRNR" id="PIRNR037091"/>
    </source>
</evidence>
<evidence type="ECO:0000259" key="9">
    <source>
        <dbReference type="Pfam" id="PF02296"/>
    </source>
</evidence>
<sequence>MAMRGLTMFITDIRQCATKEEEQKRIDKELGNIRQKFAQTNIGGYQLKKYVWKIIYMMMLGIDIDFGHMESVSLISQPKYSEKNVGYVACTLMLTEQNDILRLIIQSVKNDLNSKNENFQCLALTCIANVGGEEFAESLAADVQRLLVSGASRDFVKKKAALCLLRLFRKYPEVIQTDAWAPRFVDMLDNTNLGVVLCVMSLLLGLASYDPEPYRGAVQKCINWLDKLHAKDIDRGYIYYSQGCPWLQVKMLRFFQLYPAPEQPTLYSRLLGQLARLIEDCSKEPAVAKAAGGSSKLVNKSNAAHAVLFETINVIMHYNLAGTHDLLGRAISLLGTTIAVSDPNLRSISLETMARLSKIPGTLDAIKTHQAMIITLLKDTDLFIKKRALDLLFNMCDATNSAEIVMELLTSLADAEYAIREEMVLKIAILAENFAMDDRWYIDVILKLIQLAGDFVSNDIWHRVIQVVTNNDNLQAYAAQACYDALGKPKSHETLVKLGGYLLGEFGHMIEEHAPSKSQFTLLYARFATAPWPTQALLLNTFMKMWNLYPHLKSTILKVMQPFRSYIDDELQQRSVEYTEMLGFDNQELMSCVWEMMPPFPERSSALVQLMRAKEERAPRKADQAHEDTDDDDEDEDENEDDDEEGDRHGKSKGKSAASGKKAVSDEDEEESEEEDDDDDDQDEDTEEETESDRSPSPQNAVRDLLSIDDLLGGSSAAAAAQTASLAPQDPALTRNILLTGKGVLYECDFLQVGCMVQVDGSPQAKMILYFGNKSTTAPLVNVNLAIPANKGARAQLRPEGPFSVQPKTQDPLYLLWQVAQPFPALPTATLSLTYQGTPFQLDIALPVAISLFSSPMSMSSQGFFDAWQSLSANEHRFMLQSHDGSSFTLAGVAQLVSNSLRLQVVADADPSGQSVVGAGNFAHLGPGGSSSLAPMLLRIEVRDAAMRVTARSNHRIVNAAIESTFKAVF</sequence>
<evidence type="ECO:0000256" key="7">
    <source>
        <dbReference type="SAM" id="MobiDB-lite"/>
    </source>
</evidence>
<dbReference type="AlphaFoldDB" id="A0A0G4J1F4"/>
<feature type="domain" description="Clathrin/coatomer adaptor adaptin-like N-terminal" evidence="8">
    <location>
        <begin position="22"/>
        <end position="582"/>
    </location>
</feature>
<feature type="binding site" evidence="6">
    <location>
        <begin position="4"/>
        <end position="5"/>
    </location>
    <ligand>
        <name>a 1,2-diacyl-sn-glycero-3-phospho-(1D-myo-inositol-3,4,5-trisphosphate)</name>
        <dbReference type="ChEBI" id="CHEBI:57836"/>
    </ligand>
</feature>
<proteinExistence type="inferred from homology"/>
<evidence type="ECO:0000313" key="10">
    <source>
        <dbReference type="EMBL" id="CEP01096.1"/>
    </source>
</evidence>
<dbReference type="Gene3D" id="1.25.10.10">
    <property type="entry name" value="Leucine-rich Repeat Variant"/>
    <property type="match status" value="1"/>
</dbReference>
<dbReference type="OrthoDB" id="28053at2759"/>
<evidence type="ECO:0000256" key="4">
    <source>
        <dbReference type="ARBA" id="ARBA00023136"/>
    </source>
</evidence>
<dbReference type="Gene3D" id="2.60.40.1230">
    <property type="match status" value="1"/>
</dbReference>
<organism evidence="10 12">
    <name type="scientific">Plasmodiophora brassicae</name>
    <name type="common">Clubroot disease agent</name>
    <dbReference type="NCBI Taxonomy" id="37360"/>
    <lineage>
        <taxon>Eukaryota</taxon>
        <taxon>Sar</taxon>
        <taxon>Rhizaria</taxon>
        <taxon>Endomyxa</taxon>
        <taxon>Phytomyxea</taxon>
        <taxon>Plasmodiophorida</taxon>
        <taxon>Plasmodiophoridae</taxon>
        <taxon>Plasmodiophora</taxon>
    </lineage>
</organism>
<feature type="compositionally biased region" description="Acidic residues" evidence="7">
    <location>
        <begin position="628"/>
        <end position="645"/>
    </location>
</feature>
<reference evidence="10 12" key="1">
    <citation type="submission" date="2015-02" db="EMBL/GenBank/DDBJ databases">
        <authorList>
            <person name="Chooi Y.-H."/>
        </authorList>
    </citation>
    <scope>NUCLEOTIDE SEQUENCE [LARGE SCALE GENOMIC DNA]</scope>
    <source>
        <strain evidence="10">E3</strain>
    </source>
</reference>
<dbReference type="InterPro" id="IPR050840">
    <property type="entry name" value="Adaptor_Complx_Large_Subunit"/>
</dbReference>
<comment type="similarity">
    <text evidence="5">Belongs to the adaptor complexes large subunit family.</text>
</comment>
<accession>A0A0G4J1F4</accession>
<evidence type="ECO:0000313" key="13">
    <source>
        <dbReference type="Proteomes" id="UP000290189"/>
    </source>
</evidence>
<feature type="binding site" evidence="6">
    <location>
        <position position="45"/>
    </location>
    <ligand>
        <name>a 1,2-diacyl-sn-glycero-3-phospho-(1D-myo-inositol-3,4,5-trisphosphate)</name>
        <dbReference type="ChEBI" id="CHEBI:57836"/>
    </ligand>
</feature>
<dbReference type="GO" id="GO:0006886">
    <property type="term" value="P:intracellular protein transport"/>
    <property type="evidence" value="ECO:0007669"/>
    <property type="project" value="UniProtKB-UniRule"/>
</dbReference>
<protein>
    <recommendedName>
        <fullName evidence="5">AP-2 complex subunit alpha</fullName>
    </recommendedName>
</protein>
<dbReference type="Pfam" id="PF02296">
    <property type="entry name" value="Alpha_adaptin_C"/>
    <property type="match status" value="1"/>
</dbReference>
<dbReference type="GO" id="GO:0072583">
    <property type="term" value="P:clathrin-dependent endocytosis"/>
    <property type="evidence" value="ECO:0007669"/>
    <property type="project" value="InterPro"/>
</dbReference>
<comment type="subcellular location">
    <subcellularLocation>
        <location evidence="1">Endomembrane system</location>
        <topology evidence="1">Peripheral membrane protein</topology>
    </subcellularLocation>
    <subcellularLocation>
        <location evidence="5">Membrane</location>
        <location evidence="5">Coated pit</location>
    </subcellularLocation>
</comment>
<keyword evidence="2 5" id="KW-0813">Transport</keyword>
<keyword evidence="5" id="KW-0254">Endocytosis</keyword>
<evidence type="ECO:0000313" key="12">
    <source>
        <dbReference type="Proteomes" id="UP000039324"/>
    </source>
</evidence>
<feature type="region of interest" description="Disordered" evidence="7">
    <location>
        <begin position="613"/>
        <end position="701"/>
    </location>
</feature>
<dbReference type="EMBL" id="CDSF01000108">
    <property type="protein sequence ID" value="CEP01096.1"/>
    <property type="molecule type" value="Genomic_DNA"/>
</dbReference>
<feature type="binding site" evidence="6">
    <location>
        <position position="36"/>
    </location>
    <ligand>
        <name>a 1,2-diacyl-sn-glycero-3-phospho-(1D-myo-inositol-3,4,5-trisphosphate)</name>
        <dbReference type="ChEBI" id="CHEBI:57836"/>
    </ligand>
</feature>
<dbReference type="InterPro" id="IPR017104">
    <property type="entry name" value="AP2_complex_asu"/>
</dbReference>
<dbReference type="InterPro" id="IPR013041">
    <property type="entry name" value="Clathrin_app_Ig-like_sf"/>
</dbReference>
<reference evidence="11 13" key="2">
    <citation type="submission" date="2018-03" db="EMBL/GenBank/DDBJ databases">
        <authorList>
            <person name="Fogelqvist J."/>
        </authorList>
    </citation>
    <scope>NUCLEOTIDE SEQUENCE [LARGE SCALE GENOMIC DNA]</scope>
</reference>
<dbReference type="Proteomes" id="UP000039324">
    <property type="component" value="Unassembled WGS sequence"/>
</dbReference>
<dbReference type="Pfam" id="PF01602">
    <property type="entry name" value="Adaptin_N"/>
    <property type="match status" value="1"/>
</dbReference>
<feature type="compositionally biased region" description="Acidic residues" evidence="7">
    <location>
        <begin position="666"/>
        <end position="691"/>
    </location>
</feature>
<dbReference type="PANTHER" id="PTHR22780">
    <property type="entry name" value="ADAPTIN, ALPHA/GAMMA/EPSILON"/>
    <property type="match status" value="1"/>
</dbReference>
<dbReference type="GO" id="GO:0035615">
    <property type="term" value="F:clathrin adaptor activity"/>
    <property type="evidence" value="ECO:0007669"/>
    <property type="project" value="InterPro"/>
</dbReference>
<feature type="binding site" evidence="6">
    <location>
        <begin position="49"/>
        <end position="53"/>
    </location>
    <ligand>
        <name>a 1,2-diacyl-sn-glycero-3-phospho-(1D-myo-inositol-3,4,5-trisphosphate)</name>
        <dbReference type="ChEBI" id="CHEBI:57836"/>
    </ligand>
</feature>